<keyword evidence="8 14" id="KW-0067">ATP-binding</keyword>
<dbReference type="InterPro" id="IPR020825">
    <property type="entry name" value="Phe-tRNA_synthase-like_B3/B4"/>
</dbReference>
<evidence type="ECO:0000259" key="16">
    <source>
        <dbReference type="PROSITE" id="PS50886"/>
    </source>
</evidence>
<evidence type="ECO:0000256" key="3">
    <source>
        <dbReference type="ARBA" id="ARBA00011209"/>
    </source>
</evidence>
<dbReference type="SUPFAM" id="SSF56037">
    <property type="entry name" value="PheT/TilS domain"/>
    <property type="match status" value="1"/>
</dbReference>
<comment type="caution">
    <text evidence="18">The sequence shown here is derived from an EMBL/GenBank/DDBJ whole genome shotgun (WGS) entry which is preliminary data.</text>
</comment>
<evidence type="ECO:0000256" key="10">
    <source>
        <dbReference type="ARBA" id="ARBA00022884"/>
    </source>
</evidence>
<dbReference type="PROSITE" id="PS51483">
    <property type="entry name" value="B5"/>
    <property type="match status" value="1"/>
</dbReference>
<dbReference type="InterPro" id="IPR009061">
    <property type="entry name" value="DNA-bd_dom_put_sf"/>
</dbReference>
<dbReference type="RefSeq" id="WP_141483711.1">
    <property type="nucleotide sequence ID" value="NZ_SMDN01000002.1"/>
</dbReference>
<evidence type="ECO:0000313" key="18">
    <source>
        <dbReference type="EMBL" id="TQC54129.1"/>
    </source>
</evidence>
<dbReference type="SUPFAM" id="SSF46955">
    <property type="entry name" value="Putative DNA-binding domain"/>
    <property type="match status" value="1"/>
</dbReference>
<feature type="domain" description="B5" evidence="17">
    <location>
        <begin position="395"/>
        <end position="470"/>
    </location>
</feature>
<evidence type="ECO:0000256" key="6">
    <source>
        <dbReference type="ARBA" id="ARBA00022723"/>
    </source>
</evidence>
<evidence type="ECO:0000259" key="17">
    <source>
        <dbReference type="PROSITE" id="PS51483"/>
    </source>
</evidence>
<dbReference type="EMBL" id="SMDN01000002">
    <property type="protein sequence ID" value="TQC54129.1"/>
    <property type="molecule type" value="Genomic_DNA"/>
</dbReference>
<evidence type="ECO:0000256" key="2">
    <source>
        <dbReference type="ARBA" id="ARBA00008653"/>
    </source>
</evidence>
<keyword evidence="10 15" id="KW-0694">RNA-binding</keyword>
<dbReference type="InterPro" id="IPR005146">
    <property type="entry name" value="B3/B4_tRNA-bd"/>
</dbReference>
<feature type="binding site" evidence="14">
    <location>
        <position position="448"/>
    </location>
    <ligand>
        <name>Mg(2+)</name>
        <dbReference type="ChEBI" id="CHEBI:18420"/>
        <note>shared with alpha subunit</note>
    </ligand>
</feature>
<feature type="binding site" evidence="14">
    <location>
        <position position="458"/>
    </location>
    <ligand>
        <name>Mg(2+)</name>
        <dbReference type="ChEBI" id="CHEBI:18420"/>
        <note>shared with alpha subunit</note>
    </ligand>
</feature>
<reference evidence="18 19" key="1">
    <citation type="submission" date="2019-03" db="EMBL/GenBank/DDBJ databases">
        <title>Characterization of a novel Mycoplasma cynos real-time PCR assay.</title>
        <authorList>
            <person name="Tallmadge R.L."/>
            <person name="Mitchell P.K."/>
            <person name="Goodman L."/>
        </authorList>
    </citation>
    <scope>NUCLEOTIDE SEQUENCE [LARGE SCALE GENOMIC DNA]</scope>
    <source>
        <strain evidence="18 19">1642</strain>
    </source>
</reference>
<keyword evidence="4 15" id="KW-0820">tRNA-binding</keyword>
<dbReference type="InterPro" id="IPR004532">
    <property type="entry name" value="Phe-tRNA-ligase_IIc_bsu_bact"/>
</dbReference>
<evidence type="ECO:0000256" key="7">
    <source>
        <dbReference type="ARBA" id="ARBA00022741"/>
    </source>
</evidence>
<keyword evidence="12 14" id="KW-0030">Aminoacyl-tRNA synthetase</keyword>
<dbReference type="GO" id="GO:0009328">
    <property type="term" value="C:phenylalanine-tRNA ligase complex"/>
    <property type="evidence" value="ECO:0007669"/>
    <property type="project" value="TreeGrafter"/>
</dbReference>
<comment type="catalytic activity">
    <reaction evidence="13 14">
        <text>tRNA(Phe) + L-phenylalanine + ATP = L-phenylalanyl-tRNA(Phe) + AMP + diphosphate + H(+)</text>
        <dbReference type="Rhea" id="RHEA:19413"/>
        <dbReference type="Rhea" id="RHEA-COMP:9668"/>
        <dbReference type="Rhea" id="RHEA-COMP:9699"/>
        <dbReference type="ChEBI" id="CHEBI:15378"/>
        <dbReference type="ChEBI" id="CHEBI:30616"/>
        <dbReference type="ChEBI" id="CHEBI:33019"/>
        <dbReference type="ChEBI" id="CHEBI:58095"/>
        <dbReference type="ChEBI" id="CHEBI:78442"/>
        <dbReference type="ChEBI" id="CHEBI:78531"/>
        <dbReference type="ChEBI" id="CHEBI:456215"/>
        <dbReference type="EC" id="6.1.1.20"/>
    </reaction>
</comment>
<dbReference type="Pfam" id="PF17759">
    <property type="entry name" value="tRNA_synthFbeta"/>
    <property type="match status" value="1"/>
</dbReference>
<dbReference type="EC" id="6.1.1.20" evidence="14"/>
<keyword evidence="5 14" id="KW-0436">Ligase</keyword>
<keyword evidence="11 14" id="KW-0648">Protein biosynthesis</keyword>
<feature type="domain" description="TRNA-binding" evidence="16">
    <location>
        <begin position="38"/>
        <end position="152"/>
    </location>
</feature>
<accession>A0A507SQS1</accession>
<dbReference type="Proteomes" id="UP000320801">
    <property type="component" value="Unassembled WGS sequence"/>
</dbReference>
<dbReference type="AlphaFoldDB" id="A0A507SQS1"/>
<gene>
    <name evidence="14" type="primary">pheT</name>
    <name evidence="18" type="ORF">E1I18_00800</name>
</gene>
<evidence type="ECO:0000256" key="14">
    <source>
        <dbReference type="HAMAP-Rule" id="MF_00283"/>
    </source>
</evidence>
<evidence type="ECO:0000256" key="5">
    <source>
        <dbReference type="ARBA" id="ARBA00022598"/>
    </source>
</evidence>
<comment type="subunit">
    <text evidence="3 14">Tetramer of two alpha and two beta subunits.</text>
</comment>
<dbReference type="GO" id="GO:0000287">
    <property type="term" value="F:magnesium ion binding"/>
    <property type="evidence" value="ECO:0007669"/>
    <property type="project" value="UniProtKB-UniRule"/>
</dbReference>
<name>A0A507SQS1_9BACT</name>
<dbReference type="InterPro" id="IPR045060">
    <property type="entry name" value="Phe-tRNA-ligase_IIc_bsu"/>
</dbReference>
<dbReference type="PANTHER" id="PTHR10947:SF0">
    <property type="entry name" value="PHENYLALANINE--TRNA LIGASE BETA SUBUNIT"/>
    <property type="match status" value="1"/>
</dbReference>
<dbReference type="GO" id="GO:0000049">
    <property type="term" value="F:tRNA binding"/>
    <property type="evidence" value="ECO:0007669"/>
    <property type="project" value="UniProtKB-UniRule"/>
</dbReference>
<comment type="similarity">
    <text evidence="2 14">Belongs to the phenylalanyl-tRNA synthetase beta subunit family. Type 1 subfamily.</text>
</comment>
<keyword evidence="19" id="KW-1185">Reference proteome</keyword>
<dbReference type="OrthoDB" id="9805455at2"/>
<comment type="subcellular location">
    <subcellularLocation>
        <location evidence="1 14">Cytoplasm</location>
    </subcellularLocation>
</comment>
<dbReference type="SUPFAM" id="SSF55681">
    <property type="entry name" value="Class II aaRS and biotin synthetases"/>
    <property type="match status" value="1"/>
</dbReference>
<dbReference type="NCBIfam" id="NF001882">
    <property type="entry name" value="PRK00629.5-4"/>
    <property type="match status" value="1"/>
</dbReference>
<feature type="binding site" evidence="14">
    <location>
        <position position="454"/>
    </location>
    <ligand>
        <name>Mg(2+)</name>
        <dbReference type="ChEBI" id="CHEBI:18420"/>
        <note>shared with alpha subunit</note>
    </ligand>
</feature>
<dbReference type="Gene3D" id="2.40.50.140">
    <property type="entry name" value="Nucleic acid-binding proteins"/>
    <property type="match status" value="1"/>
</dbReference>
<keyword evidence="7 14" id="KW-0547">Nucleotide-binding</keyword>
<dbReference type="Gene3D" id="3.30.56.10">
    <property type="match status" value="2"/>
</dbReference>
<keyword evidence="14" id="KW-0963">Cytoplasm</keyword>
<sequence length="725" mass="82795">MIITLKELNKFIPHKKLDLSIEKDINNLGYEVESITRFSDVKGVKFAKVINVYPNPNSKNLTVVELELAKKEKITIQTTAKNAEIGCYTTAFVVGSQKGDIVFGSKTMAQIESQGMLANFNELGFDISKLPFNVEDVMMLKDPLPLDADPVEYFGLDDYIIDITTPANRPDSNSYYVLARELAAYYNTKFEWFDWLNPKIEAKFKTKVSSSKEQSHALSFMEAKLKKNKTKLLDMLFLAKHGVEAKNNWAIDISNLALIFTGAPTHAYDKDKIGCKLRCEKFSGKVQILGGKEVEVEDVLAIQDSKGPISLACVMGLEQSSVDSTSKNVLFEIGCFDAPLVRKAAKQIKIESASSIQGGRGVNTQMLRFGMHYLRYKAAVDKIAFSNFVGKPAERKGFSVLQNRKKLAIYANWDIKDLNRFDFVEHQLKTIGFKMDKNRVTAPNYRKDINTYEDVIEEYFRFYGYDKFEAIKPTLVPFKVAPRNITKDLLQSLGYKEVRTFTLDSEQNNFLNPFNFNETIKLQTFVSKDREVIRNSIITSMLQVAEYNIKRKIDKINIFECGMINNNHYTIGLITNTKSFDALKQDIINYLKITNLEFIKFDDNKYIHPNVSAKIMHKNEMIGWIGKVHPAYSNPDLWVAEFKDISASDFKLFTPYDNAPLKNVDLTFELKPTESIATKINEISQKYSIFSIYQIDEYKTSTSRKVTIRISASSHTIDLINQQYN</sequence>
<evidence type="ECO:0000256" key="9">
    <source>
        <dbReference type="ARBA" id="ARBA00022842"/>
    </source>
</evidence>
<evidence type="ECO:0000256" key="11">
    <source>
        <dbReference type="ARBA" id="ARBA00022917"/>
    </source>
</evidence>
<evidence type="ECO:0000256" key="8">
    <source>
        <dbReference type="ARBA" id="ARBA00022840"/>
    </source>
</evidence>
<dbReference type="PROSITE" id="PS50886">
    <property type="entry name" value="TRBD"/>
    <property type="match status" value="1"/>
</dbReference>
<keyword evidence="9 14" id="KW-0460">Magnesium</keyword>
<dbReference type="InterPro" id="IPR045864">
    <property type="entry name" value="aa-tRNA-synth_II/BPL/LPL"/>
</dbReference>
<dbReference type="GO" id="GO:0004826">
    <property type="term" value="F:phenylalanine-tRNA ligase activity"/>
    <property type="evidence" value="ECO:0007669"/>
    <property type="project" value="UniProtKB-UniRule"/>
</dbReference>
<dbReference type="GO" id="GO:0006432">
    <property type="term" value="P:phenylalanyl-tRNA aminoacylation"/>
    <property type="evidence" value="ECO:0007669"/>
    <property type="project" value="UniProtKB-UniRule"/>
</dbReference>
<protein>
    <recommendedName>
        <fullName evidence="14">Phenylalanine--tRNA ligase beta subunit</fullName>
        <ecNumber evidence="14">6.1.1.20</ecNumber>
    </recommendedName>
    <alternativeName>
        <fullName evidence="14">Phenylalanyl-tRNA synthetase beta subunit</fullName>
        <shortName evidence="14">PheRS</shortName>
    </alternativeName>
</protein>
<feature type="binding site" evidence="14">
    <location>
        <position position="457"/>
    </location>
    <ligand>
        <name>Mg(2+)</name>
        <dbReference type="ChEBI" id="CHEBI:18420"/>
        <note>shared with alpha subunit</note>
    </ligand>
</feature>
<dbReference type="SUPFAM" id="SSF50249">
    <property type="entry name" value="Nucleic acid-binding proteins"/>
    <property type="match status" value="1"/>
</dbReference>
<comment type="cofactor">
    <cofactor evidence="14">
        <name>Mg(2+)</name>
        <dbReference type="ChEBI" id="CHEBI:18420"/>
    </cofactor>
    <text evidence="14">Binds 2 magnesium ions per tetramer.</text>
</comment>
<evidence type="ECO:0000256" key="15">
    <source>
        <dbReference type="PROSITE-ProRule" id="PRU00209"/>
    </source>
</evidence>
<dbReference type="Gene3D" id="3.50.40.10">
    <property type="entry name" value="Phenylalanyl-trna Synthetase, Chain B, domain 3"/>
    <property type="match status" value="1"/>
</dbReference>
<dbReference type="HAMAP" id="MF_00283">
    <property type="entry name" value="Phe_tRNA_synth_beta1"/>
    <property type="match status" value="1"/>
</dbReference>
<dbReference type="Gene3D" id="3.30.930.10">
    <property type="entry name" value="Bira Bifunctional Protein, Domain 2"/>
    <property type="match status" value="1"/>
</dbReference>
<dbReference type="InterPro" id="IPR005147">
    <property type="entry name" value="tRNA_synthase_B5-dom"/>
</dbReference>
<proteinExistence type="inferred from homology"/>
<keyword evidence="6 14" id="KW-0479">Metal-binding</keyword>
<dbReference type="GO" id="GO:0005524">
    <property type="term" value="F:ATP binding"/>
    <property type="evidence" value="ECO:0007669"/>
    <property type="project" value="UniProtKB-UniRule"/>
</dbReference>
<evidence type="ECO:0000256" key="4">
    <source>
        <dbReference type="ARBA" id="ARBA00022555"/>
    </source>
</evidence>
<dbReference type="InterPro" id="IPR012340">
    <property type="entry name" value="NA-bd_OB-fold"/>
</dbReference>
<dbReference type="SMART" id="SM00873">
    <property type="entry name" value="B3_4"/>
    <property type="match status" value="1"/>
</dbReference>
<evidence type="ECO:0000313" key="19">
    <source>
        <dbReference type="Proteomes" id="UP000320801"/>
    </source>
</evidence>
<organism evidence="18 19">
    <name type="scientific">Mycoplasmopsis mucosicanis</name>
    <dbReference type="NCBI Taxonomy" id="458208"/>
    <lineage>
        <taxon>Bacteria</taxon>
        <taxon>Bacillati</taxon>
        <taxon>Mycoplasmatota</taxon>
        <taxon>Mycoplasmoidales</taxon>
        <taxon>Metamycoplasmataceae</taxon>
        <taxon>Mycoplasmopsis</taxon>
    </lineage>
</organism>
<dbReference type="SMART" id="SM00874">
    <property type="entry name" value="B5"/>
    <property type="match status" value="1"/>
</dbReference>
<evidence type="ECO:0000256" key="1">
    <source>
        <dbReference type="ARBA" id="ARBA00004496"/>
    </source>
</evidence>
<dbReference type="InterPro" id="IPR041616">
    <property type="entry name" value="PheRS_beta_core"/>
</dbReference>
<dbReference type="Pfam" id="PF03483">
    <property type="entry name" value="B3_4"/>
    <property type="match status" value="1"/>
</dbReference>
<evidence type="ECO:0000256" key="13">
    <source>
        <dbReference type="ARBA" id="ARBA00049255"/>
    </source>
</evidence>
<evidence type="ECO:0000256" key="12">
    <source>
        <dbReference type="ARBA" id="ARBA00023146"/>
    </source>
</evidence>
<dbReference type="Pfam" id="PF03484">
    <property type="entry name" value="B5"/>
    <property type="match status" value="1"/>
</dbReference>
<dbReference type="PANTHER" id="PTHR10947">
    <property type="entry name" value="PHENYLALANYL-TRNA SYNTHETASE BETA CHAIN AND LEUCINE-RICH REPEAT-CONTAINING PROTEIN 47"/>
    <property type="match status" value="1"/>
</dbReference>
<dbReference type="InterPro" id="IPR002547">
    <property type="entry name" value="tRNA-bd_dom"/>
</dbReference>